<dbReference type="Pfam" id="PF00392">
    <property type="entry name" value="GntR"/>
    <property type="match status" value="1"/>
</dbReference>
<evidence type="ECO:0000256" key="1">
    <source>
        <dbReference type="ARBA" id="ARBA00023015"/>
    </source>
</evidence>
<keyword evidence="2 5" id="KW-0238">DNA-binding</keyword>
<dbReference type="SMART" id="SM00895">
    <property type="entry name" value="FCD"/>
    <property type="match status" value="1"/>
</dbReference>
<dbReference type="AlphaFoldDB" id="A0A2S3V0V3"/>
<dbReference type="InterPro" id="IPR011711">
    <property type="entry name" value="GntR_C"/>
</dbReference>
<evidence type="ECO:0000313" key="5">
    <source>
        <dbReference type="EMBL" id="POF33594.1"/>
    </source>
</evidence>
<evidence type="ECO:0000256" key="3">
    <source>
        <dbReference type="ARBA" id="ARBA00023163"/>
    </source>
</evidence>
<sequence length="229" mass="25414">MRRTPKSAPEIDEMVYDRLSNALMEGKLRAGTKLAEHKLADALGVSRERVRKALHRLAADRRIDIIPNRGARVPSPSAEEIRAVYQAHRTLEAGVLLQLGTSLSEAMLTSLEQHLHKERDAARANDRALSVRLSGEFHILLVDALDNAELSRFIRDLLSRSSIMVSLYEHSGHSACGVDEHAAIVEALRKGDPMSAVALSRDHFTHVQERLDFPAADSAPVNFQDIFQS</sequence>
<evidence type="ECO:0000313" key="6">
    <source>
        <dbReference type="Proteomes" id="UP000236959"/>
    </source>
</evidence>
<accession>A0A2S3V0V3</accession>
<dbReference type="Gene3D" id="1.20.120.530">
    <property type="entry name" value="GntR ligand-binding domain-like"/>
    <property type="match status" value="1"/>
</dbReference>
<dbReference type="GO" id="GO:0003700">
    <property type="term" value="F:DNA-binding transcription factor activity"/>
    <property type="evidence" value="ECO:0007669"/>
    <property type="project" value="InterPro"/>
</dbReference>
<comment type="caution">
    <text evidence="5">The sequence shown here is derived from an EMBL/GenBank/DDBJ whole genome shotgun (WGS) entry which is preliminary data.</text>
</comment>
<feature type="domain" description="HTH gntR-type" evidence="4">
    <location>
        <begin position="9"/>
        <end position="76"/>
    </location>
</feature>
<gene>
    <name evidence="5" type="ORF">CLV41_10142</name>
</gene>
<dbReference type="SUPFAM" id="SSF46785">
    <property type="entry name" value="Winged helix' DNA-binding domain"/>
    <property type="match status" value="1"/>
</dbReference>
<evidence type="ECO:0000259" key="4">
    <source>
        <dbReference type="PROSITE" id="PS50949"/>
    </source>
</evidence>
<dbReference type="InterPro" id="IPR000524">
    <property type="entry name" value="Tscrpt_reg_HTH_GntR"/>
</dbReference>
<organism evidence="5 6">
    <name type="scientific">Roseibium marinum</name>
    <dbReference type="NCBI Taxonomy" id="281252"/>
    <lineage>
        <taxon>Bacteria</taxon>
        <taxon>Pseudomonadati</taxon>
        <taxon>Pseudomonadota</taxon>
        <taxon>Alphaproteobacteria</taxon>
        <taxon>Hyphomicrobiales</taxon>
        <taxon>Stappiaceae</taxon>
        <taxon>Roseibium</taxon>
    </lineage>
</organism>
<dbReference type="EMBL" id="PPCN01000001">
    <property type="protein sequence ID" value="POF33594.1"/>
    <property type="molecule type" value="Genomic_DNA"/>
</dbReference>
<dbReference type="InterPro" id="IPR036390">
    <property type="entry name" value="WH_DNA-bd_sf"/>
</dbReference>
<dbReference type="CDD" id="cd07377">
    <property type="entry name" value="WHTH_GntR"/>
    <property type="match status" value="1"/>
</dbReference>
<dbReference type="PANTHER" id="PTHR43537:SF53">
    <property type="entry name" value="HTH-TYPE TRANSCRIPTIONAL REPRESSOR NANR"/>
    <property type="match status" value="1"/>
</dbReference>
<dbReference type="PROSITE" id="PS50949">
    <property type="entry name" value="HTH_GNTR"/>
    <property type="match status" value="1"/>
</dbReference>
<keyword evidence="1" id="KW-0805">Transcription regulation</keyword>
<dbReference type="Gene3D" id="1.10.10.10">
    <property type="entry name" value="Winged helix-like DNA-binding domain superfamily/Winged helix DNA-binding domain"/>
    <property type="match status" value="1"/>
</dbReference>
<dbReference type="Pfam" id="PF07729">
    <property type="entry name" value="FCD"/>
    <property type="match status" value="1"/>
</dbReference>
<protein>
    <submittedName>
        <fullName evidence="5">DNA-binding GntR family transcriptional regulator</fullName>
    </submittedName>
</protein>
<keyword evidence="6" id="KW-1185">Reference proteome</keyword>
<proteinExistence type="predicted"/>
<dbReference type="PANTHER" id="PTHR43537">
    <property type="entry name" value="TRANSCRIPTIONAL REGULATOR, GNTR FAMILY"/>
    <property type="match status" value="1"/>
</dbReference>
<name>A0A2S3V0V3_9HYPH</name>
<evidence type="ECO:0000256" key="2">
    <source>
        <dbReference type="ARBA" id="ARBA00023125"/>
    </source>
</evidence>
<dbReference type="GO" id="GO:0003677">
    <property type="term" value="F:DNA binding"/>
    <property type="evidence" value="ECO:0007669"/>
    <property type="project" value="UniProtKB-KW"/>
</dbReference>
<dbReference type="SMART" id="SM00345">
    <property type="entry name" value="HTH_GNTR"/>
    <property type="match status" value="1"/>
</dbReference>
<reference evidence="5 6" key="1">
    <citation type="submission" date="2018-01" db="EMBL/GenBank/DDBJ databases">
        <title>Genomic Encyclopedia of Archaeal and Bacterial Type Strains, Phase II (KMG-II): from individual species to whole genera.</title>
        <authorList>
            <person name="Goeker M."/>
        </authorList>
    </citation>
    <scope>NUCLEOTIDE SEQUENCE [LARGE SCALE GENOMIC DNA]</scope>
    <source>
        <strain evidence="5 6">DSM 17023</strain>
    </source>
</reference>
<dbReference type="InterPro" id="IPR008920">
    <property type="entry name" value="TF_FadR/GntR_C"/>
</dbReference>
<dbReference type="InterPro" id="IPR036388">
    <property type="entry name" value="WH-like_DNA-bd_sf"/>
</dbReference>
<dbReference type="OrthoDB" id="7618373at2"/>
<dbReference type="SUPFAM" id="SSF48008">
    <property type="entry name" value="GntR ligand-binding domain-like"/>
    <property type="match status" value="1"/>
</dbReference>
<keyword evidence="3" id="KW-0804">Transcription</keyword>
<dbReference type="Proteomes" id="UP000236959">
    <property type="component" value="Unassembled WGS sequence"/>
</dbReference>